<dbReference type="InterPro" id="IPR012340">
    <property type="entry name" value="NA-bd_OB-fold"/>
</dbReference>
<organism evidence="2 3">
    <name type="scientific">Rhypophila decipiens</name>
    <dbReference type="NCBI Taxonomy" id="261697"/>
    <lineage>
        <taxon>Eukaryota</taxon>
        <taxon>Fungi</taxon>
        <taxon>Dikarya</taxon>
        <taxon>Ascomycota</taxon>
        <taxon>Pezizomycotina</taxon>
        <taxon>Sordariomycetes</taxon>
        <taxon>Sordariomycetidae</taxon>
        <taxon>Sordariales</taxon>
        <taxon>Naviculisporaceae</taxon>
        <taxon>Rhypophila</taxon>
    </lineage>
</organism>
<comment type="caution">
    <text evidence="2">The sequence shown here is derived from an EMBL/GenBank/DDBJ whole genome shotgun (WGS) entry which is preliminary data.</text>
</comment>
<evidence type="ECO:0000313" key="2">
    <source>
        <dbReference type="EMBL" id="KAK4212236.1"/>
    </source>
</evidence>
<feature type="region of interest" description="Disordered" evidence="1">
    <location>
        <begin position="44"/>
        <end position="63"/>
    </location>
</feature>
<reference evidence="2" key="2">
    <citation type="submission" date="2023-05" db="EMBL/GenBank/DDBJ databases">
        <authorList>
            <consortium name="Lawrence Berkeley National Laboratory"/>
            <person name="Steindorff A."/>
            <person name="Hensen N."/>
            <person name="Bonometti L."/>
            <person name="Westerberg I."/>
            <person name="Brannstrom I.O."/>
            <person name="Guillou S."/>
            <person name="Cros-Aarteil S."/>
            <person name="Calhoun S."/>
            <person name="Haridas S."/>
            <person name="Kuo A."/>
            <person name="Mondo S."/>
            <person name="Pangilinan J."/>
            <person name="Riley R."/>
            <person name="Labutti K."/>
            <person name="Andreopoulos B."/>
            <person name="Lipzen A."/>
            <person name="Chen C."/>
            <person name="Yanf M."/>
            <person name="Daum C."/>
            <person name="Ng V."/>
            <person name="Clum A."/>
            <person name="Ohm R."/>
            <person name="Martin F."/>
            <person name="Silar P."/>
            <person name="Natvig D."/>
            <person name="Lalanne C."/>
            <person name="Gautier V."/>
            <person name="Ament-Velasquez S.L."/>
            <person name="Kruys A."/>
            <person name="Hutchinson M.I."/>
            <person name="Powell A.J."/>
            <person name="Barry K."/>
            <person name="Miller A.N."/>
            <person name="Grigoriev I.V."/>
            <person name="Debuchy R."/>
            <person name="Gladieux P."/>
            <person name="Thoren M.H."/>
            <person name="Johannesson H."/>
        </authorList>
    </citation>
    <scope>NUCLEOTIDE SEQUENCE</scope>
    <source>
        <strain evidence="2">PSN293</strain>
    </source>
</reference>
<keyword evidence="3" id="KW-1185">Reference proteome</keyword>
<reference evidence="2" key="1">
    <citation type="journal article" date="2023" name="Mol. Phylogenet. Evol.">
        <title>Genome-scale phylogeny and comparative genomics of the fungal order Sordariales.</title>
        <authorList>
            <person name="Hensen N."/>
            <person name="Bonometti L."/>
            <person name="Westerberg I."/>
            <person name="Brannstrom I.O."/>
            <person name="Guillou S."/>
            <person name="Cros-Aarteil S."/>
            <person name="Calhoun S."/>
            <person name="Haridas S."/>
            <person name="Kuo A."/>
            <person name="Mondo S."/>
            <person name="Pangilinan J."/>
            <person name="Riley R."/>
            <person name="LaButti K."/>
            <person name="Andreopoulos B."/>
            <person name="Lipzen A."/>
            <person name="Chen C."/>
            <person name="Yan M."/>
            <person name="Daum C."/>
            <person name="Ng V."/>
            <person name="Clum A."/>
            <person name="Steindorff A."/>
            <person name="Ohm R.A."/>
            <person name="Martin F."/>
            <person name="Silar P."/>
            <person name="Natvig D.O."/>
            <person name="Lalanne C."/>
            <person name="Gautier V."/>
            <person name="Ament-Velasquez S.L."/>
            <person name="Kruys A."/>
            <person name="Hutchinson M.I."/>
            <person name="Powell A.J."/>
            <person name="Barry K."/>
            <person name="Miller A.N."/>
            <person name="Grigoriev I.V."/>
            <person name="Debuchy R."/>
            <person name="Gladieux P."/>
            <person name="Hiltunen Thoren M."/>
            <person name="Johannesson H."/>
        </authorList>
    </citation>
    <scope>NUCLEOTIDE SEQUENCE</scope>
    <source>
        <strain evidence="2">PSN293</strain>
    </source>
</reference>
<proteinExistence type="predicted"/>
<dbReference type="EMBL" id="MU858131">
    <property type="protein sequence ID" value="KAK4212236.1"/>
    <property type="molecule type" value="Genomic_DNA"/>
</dbReference>
<gene>
    <name evidence="2" type="ORF">QBC37DRAFT_288393</name>
</gene>
<accession>A0AAN6Y6G3</accession>
<sequence>MHIEPPKLKPGLIGDILRTRQCAPGSVFLVERIDDLPIYLADQDLSSGSASEPETESDCEWEEDLRPNKRTAKEKTRHRIVRLMLGDGELCIHSLLRPGTFGLLDGGLVYEGCYVRLGSFEIVETEERGHNKMLHLVVGEMTTVGWNSAYLDILRDQEVGGKVEQEVVTVRDGKVKSTGPRIVVPVGAEVEVISDEAAAVATEFDIAGAPLNRVGPQHPSPGKPKPTTTATIPSAMMKYDGIEDDLDDEPFEKLDISMDRVAKRRLFDTQQAQAQTPRISNNGQGGALQELQTAVVEQNKVNANTSRTPHHNPNLALAITDPHQPLKITPLRSIPNLPYKQNWMVNVLAVVVSLSSVEPSHLPPYSQRTARLADLSTSKRVLLNVFLDPEEFAPAVGSVVLLVGVKNHRFDGGCLKKYVSDRPPGKATWWLENPGLEWCAGEVGRLRSWWREQQQLQQQEVHDGELDKMQI</sequence>
<dbReference type="Proteomes" id="UP001301769">
    <property type="component" value="Unassembled WGS sequence"/>
</dbReference>
<protein>
    <submittedName>
        <fullName evidence="2">Uncharacterized protein</fullName>
    </submittedName>
</protein>
<dbReference type="AlphaFoldDB" id="A0AAN6Y6G3"/>
<feature type="compositionally biased region" description="Acidic residues" evidence="1">
    <location>
        <begin position="53"/>
        <end position="63"/>
    </location>
</feature>
<evidence type="ECO:0000313" key="3">
    <source>
        <dbReference type="Proteomes" id="UP001301769"/>
    </source>
</evidence>
<name>A0AAN6Y6G3_9PEZI</name>
<dbReference type="Gene3D" id="2.40.50.140">
    <property type="entry name" value="Nucleic acid-binding proteins"/>
    <property type="match status" value="1"/>
</dbReference>
<evidence type="ECO:0000256" key="1">
    <source>
        <dbReference type="SAM" id="MobiDB-lite"/>
    </source>
</evidence>